<keyword evidence="3" id="KW-0328">Glycosyltransferase</keyword>
<dbReference type="PANTHER" id="PTHR45947">
    <property type="entry name" value="SULFOQUINOVOSYL TRANSFERASE SQD2"/>
    <property type="match status" value="1"/>
</dbReference>
<reference evidence="3 4" key="1">
    <citation type="submission" date="2023-10" db="EMBL/GenBank/DDBJ databases">
        <title>Rubellicoccus peritrichatus gen. nov., sp. nov., isolated from an algae of coral reef tank.</title>
        <authorList>
            <person name="Luo J."/>
        </authorList>
    </citation>
    <scope>NUCLEOTIDE SEQUENCE [LARGE SCALE GENOMIC DNA]</scope>
    <source>
        <strain evidence="3 4">CR14</strain>
    </source>
</reference>
<gene>
    <name evidence="3" type="ORF">RZN69_12620</name>
</gene>
<evidence type="ECO:0000313" key="4">
    <source>
        <dbReference type="Proteomes" id="UP001304300"/>
    </source>
</evidence>
<sequence>MRIAIVQDYLRGGGTEKHSILLANFFHERDYEVVLMRFRPGGALESRLKAPSIVLQPFDTRLNFLAPGLFKQLIQWKPDVVLCMGHEANLRVAAIKRRLPGIPVVGTLRSGKPLTRRLFLSAKAADAVVANSNWASQRAQKKGITAAKLHLINNLLGFNIAELAPQGAGADIRREFDTKDDDAVLINVAGFRRKKGQAELLAMLSPILNLGGVVLWLVGDGPELERCRKLAIVLGVAGAVRFTGRRDDVFELLKAADICVHASRTESQPNALIEAQSAGLPVVALDIAGVGEAFQHGHSGVLIKSNDTAGFLEAVTMLIRDPKVRDSYGRAGREFALAKFDDGRNSLAYVELFEELVGPEL</sequence>
<accession>A0AAQ3L8X6</accession>
<dbReference type="KEGG" id="puo:RZN69_12620"/>
<dbReference type="Gene3D" id="3.40.50.2000">
    <property type="entry name" value="Glycogen Phosphorylase B"/>
    <property type="match status" value="2"/>
</dbReference>
<dbReference type="EMBL" id="CP136920">
    <property type="protein sequence ID" value="WOO39460.1"/>
    <property type="molecule type" value="Genomic_DNA"/>
</dbReference>
<organism evidence="3 4">
    <name type="scientific">Rubellicoccus peritrichatus</name>
    <dbReference type="NCBI Taxonomy" id="3080537"/>
    <lineage>
        <taxon>Bacteria</taxon>
        <taxon>Pseudomonadati</taxon>
        <taxon>Verrucomicrobiota</taxon>
        <taxon>Opitutia</taxon>
        <taxon>Puniceicoccales</taxon>
        <taxon>Cerasicoccaceae</taxon>
        <taxon>Rubellicoccus</taxon>
    </lineage>
</organism>
<dbReference type="GO" id="GO:0016757">
    <property type="term" value="F:glycosyltransferase activity"/>
    <property type="evidence" value="ECO:0007669"/>
    <property type="project" value="UniProtKB-KW"/>
</dbReference>
<dbReference type="Pfam" id="PF13439">
    <property type="entry name" value="Glyco_transf_4"/>
    <property type="match status" value="1"/>
</dbReference>
<feature type="domain" description="Glycosyltransferase subfamily 4-like N-terminal" evidence="2">
    <location>
        <begin position="13"/>
        <end position="154"/>
    </location>
</feature>
<keyword evidence="4" id="KW-1185">Reference proteome</keyword>
<dbReference type="Pfam" id="PF00534">
    <property type="entry name" value="Glycos_transf_1"/>
    <property type="match status" value="1"/>
</dbReference>
<dbReference type="InterPro" id="IPR028098">
    <property type="entry name" value="Glyco_trans_4-like_N"/>
</dbReference>
<dbReference type="CDD" id="cd03801">
    <property type="entry name" value="GT4_PimA-like"/>
    <property type="match status" value="1"/>
</dbReference>
<dbReference type="AlphaFoldDB" id="A0AAQ3L8X6"/>
<name>A0AAQ3L8X6_9BACT</name>
<proteinExistence type="predicted"/>
<dbReference type="EC" id="2.4.-.-" evidence="3"/>
<feature type="domain" description="Glycosyl transferase family 1" evidence="1">
    <location>
        <begin position="172"/>
        <end position="334"/>
    </location>
</feature>
<protein>
    <submittedName>
        <fullName evidence="3">Glycosyltransferase family 4 protein</fullName>
        <ecNumber evidence="3">2.4.-.-</ecNumber>
    </submittedName>
</protein>
<evidence type="ECO:0000259" key="1">
    <source>
        <dbReference type="Pfam" id="PF00534"/>
    </source>
</evidence>
<dbReference type="InterPro" id="IPR001296">
    <property type="entry name" value="Glyco_trans_1"/>
</dbReference>
<dbReference type="PANTHER" id="PTHR45947:SF3">
    <property type="entry name" value="SULFOQUINOVOSYL TRANSFERASE SQD2"/>
    <property type="match status" value="1"/>
</dbReference>
<dbReference type="Proteomes" id="UP001304300">
    <property type="component" value="Chromosome"/>
</dbReference>
<evidence type="ECO:0000313" key="3">
    <source>
        <dbReference type="EMBL" id="WOO39460.1"/>
    </source>
</evidence>
<keyword evidence="3" id="KW-0808">Transferase</keyword>
<evidence type="ECO:0000259" key="2">
    <source>
        <dbReference type="Pfam" id="PF13439"/>
    </source>
</evidence>
<dbReference type="SUPFAM" id="SSF53756">
    <property type="entry name" value="UDP-Glycosyltransferase/glycogen phosphorylase"/>
    <property type="match status" value="1"/>
</dbReference>
<dbReference type="InterPro" id="IPR050194">
    <property type="entry name" value="Glycosyltransferase_grp1"/>
</dbReference>
<dbReference type="RefSeq" id="WP_317831363.1">
    <property type="nucleotide sequence ID" value="NZ_CP136920.1"/>
</dbReference>